<keyword evidence="3" id="KW-0614">Plasmid</keyword>
<name>A0AB39BMY6_9BACI</name>
<organism evidence="3">
    <name type="scientific">Alkalihalophilus sp. As8PL</name>
    <dbReference type="NCBI Taxonomy" id="3237103"/>
    <lineage>
        <taxon>Bacteria</taxon>
        <taxon>Bacillati</taxon>
        <taxon>Bacillota</taxon>
        <taxon>Bacilli</taxon>
        <taxon>Bacillales</taxon>
        <taxon>Bacillaceae</taxon>
        <taxon>Alkalihalophilus</taxon>
    </lineage>
</organism>
<feature type="domain" description="LXG" evidence="2">
    <location>
        <begin position="1"/>
        <end position="234"/>
    </location>
</feature>
<dbReference type="AlphaFoldDB" id="A0AB39BMY6"/>
<dbReference type="InterPro" id="IPR006829">
    <property type="entry name" value="LXG_dom"/>
</dbReference>
<protein>
    <submittedName>
        <fullName evidence="3">T7SS effector LXG polymorphic toxin</fullName>
    </submittedName>
</protein>
<gene>
    <name evidence="3" type="ORF">AB3N04_00225</name>
</gene>
<evidence type="ECO:0000259" key="2">
    <source>
        <dbReference type="PROSITE" id="PS51756"/>
    </source>
</evidence>
<dbReference type="PROSITE" id="PS51756">
    <property type="entry name" value="LXG"/>
    <property type="match status" value="1"/>
</dbReference>
<evidence type="ECO:0000313" key="3">
    <source>
        <dbReference type="EMBL" id="XDI35182.1"/>
    </source>
</evidence>
<sequence length="457" mass="51518">MKTLVVDDLLRGIEDTQKHVHTQQEQINQIEVSITSFLQINHLFTGESASAIRSFYEQCHLPFLQFLNLSFLQYNTTLDQIKQYVSHFEPSPSGVVREQYIEQDVLNGLAQLEQATSKLTSSTNAVMQRVSDLIHLPPISDEHVQQDILQAKKQGTETVEQLNELDQKATTSLNTLEEDLVLMNNYLQEIQSAFQSSKGLATFNSIALHYSPASLLLHSSLSTRHRQANPFSNDLSFRSKAPVAFEKWHNPLAYYTQLNATLAPTNKDGKEEWSNGTIEWESDNGKMAITKGESFDAAAYLGKEPSSVTVDGVSIRYEVVDDQLIIFKDNPDYWYYTQNAQQGKVNYIAGQLTHRSAEFAGMFALGYYANRVPRLGGLVKRIDNKYPYPVGSIGAGFLGYEAQKKVRYWGEIVGTPVPEAGTKEVLVYLSKDRDEWENSPRVLFTLKPDGNVSRQTP</sequence>
<dbReference type="RefSeq" id="WP_368502797.1">
    <property type="nucleotide sequence ID" value="NZ_CP162550.1"/>
</dbReference>
<evidence type="ECO:0000256" key="1">
    <source>
        <dbReference type="ARBA" id="ARBA00034117"/>
    </source>
</evidence>
<proteinExistence type="inferred from homology"/>
<dbReference type="Pfam" id="PF04740">
    <property type="entry name" value="LXG"/>
    <property type="match status" value="1"/>
</dbReference>
<geneLocation type="plasmid" evidence="3">
    <name>unnamed</name>
</geneLocation>
<accession>A0AB39BMY6</accession>
<comment type="similarity">
    <text evidence="1">In the N-terminal section; belongs to the LXG family.</text>
</comment>
<reference evidence="3" key="1">
    <citation type="submission" date="2024-07" db="EMBL/GenBank/DDBJ databases">
        <title>Identification and characteristics of an arsenic-resistant bacterial isolate, which belongs to a novel species.</title>
        <authorList>
            <person name="Juszczyk A."/>
            <person name="Kowalczyk A."/>
            <person name="Was K."/>
            <person name="Kosowicz W."/>
            <person name="Budzyn A."/>
            <person name="Latowski D."/>
        </authorList>
    </citation>
    <scope>NUCLEOTIDE SEQUENCE</scope>
    <source>
        <strain evidence="3">As8PL</strain>
        <plasmid evidence="3">unnamed</plasmid>
    </source>
</reference>
<dbReference type="EMBL" id="CP162550">
    <property type="protein sequence ID" value="XDI35182.1"/>
    <property type="molecule type" value="Genomic_DNA"/>
</dbReference>